<dbReference type="EMBL" id="CP014352">
    <property type="protein sequence ID" value="AMS06596.1"/>
    <property type="molecule type" value="Genomic_DNA"/>
</dbReference>
<evidence type="ECO:0000256" key="1">
    <source>
        <dbReference type="SAM" id="MobiDB-lite"/>
    </source>
</evidence>
<dbReference type="EMBL" id="CP015970">
    <property type="protein sequence ID" value="AOZ45383.1"/>
    <property type="molecule type" value="Genomic_DNA"/>
</dbReference>
<feature type="compositionally biased region" description="Basic residues" evidence="1">
    <location>
        <begin position="81"/>
        <end position="103"/>
    </location>
</feature>
<protein>
    <submittedName>
        <fullName evidence="2">Uncharacterized protein</fullName>
    </submittedName>
</protein>
<organism evidence="2 4">
    <name type="scientific">Acidipropionibacterium acidipropionici</name>
    <dbReference type="NCBI Taxonomy" id="1748"/>
    <lineage>
        <taxon>Bacteria</taxon>
        <taxon>Bacillati</taxon>
        <taxon>Actinomycetota</taxon>
        <taxon>Actinomycetes</taxon>
        <taxon>Propionibacteriales</taxon>
        <taxon>Propionibacteriaceae</taxon>
        <taxon>Acidipropionibacterium</taxon>
    </lineage>
</organism>
<reference evidence="2 4" key="2">
    <citation type="submission" date="2016-02" db="EMBL/GenBank/DDBJ databases">
        <title>Complete Genome Sequence of Propionibacterium acidipropionici ATCC 55737.</title>
        <authorList>
            <person name="Luna Flores C.H."/>
            <person name="Nielsen L.K."/>
            <person name="Marcellin E."/>
        </authorList>
    </citation>
    <scope>NUCLEOTIDE SEQUENCE [LARGE SCALE GENOMIC DNA]</scope>
    <source>
        <strain evidence="2 4">ATCC 55737</strain>
    </source>
</reference>
<accession>A0AAC9AP70</accession>
<name>A0AAC9AP70_9ACTN</name>
<dbReference type="Proteomes" id="UP000075221">
    <property type="component" value="Chromosome"/>
</dbReference>
<evidence type="ECO:0000313" key="5">
    <source>
        <dbReference type="Proteomes" id="UP000178666"/>
    </source>
</evidence>
<evidence type="ECO:0000313" key="3">
    <source>
        <dbReference type="EMBL" id="AOZ45383.1"/>
    </source>
</evidence>
<feature type="compositionally biased region" description="Basic and acidic residues" evidence="1">
    <location>
        <begin position="61"/>
        <end position="70"/>
    </location>
</feature>
<proteinExistence type="predicted"/>
<keyword evidence="5" id="KW-1185">Reference proteome</keyword>
<reference evidence="3 5" key="1">
    <citation type="journal article" date="2016" name="Plant Dis.">
        <title>Improved production of propionic acid using genome shuffling.</title>
        <authorList>
            <person name="Luna-Flores C.H."/>
            <person name="Palfreyman R.W."/>
            <person name="Kromer J.O."/>
            <person name="Nielsen L.K."/>
            <person name="Marcellin E."/>
        </authorList>
    </citation>
    <scope>NUCLEOTIDE SEQUENCE [LARGE SCALE GENOMIC DNA]</scope>
    <source>
        <strain evidence="3 5">F3E8</strain>
    </source>
</reference>
<dbReference type="Proteomes" id="UP000178666">
    <property type="component" value="Chromosome"/>
</dbReference>
<sequence>MESRREWDAVADLTRSGRQERSDVESRREWDAVADLTRSGRQERSDVESRREWDAVADLTRSGRQERSDVEGSSPPLNQRPYRRSRWVKERSARRKSTFRKSGHSASQK</sequence>
<evidence type="ECO:0000313" key="4">
    <source>
        <dbReference type="Proteomes" id="UP000075221"/>
    </source>
</evidence>
<gene>
    <name evidence="3" type="ORF">A8L58_00210</name>
    <name evidence="2" type="ORF">AXH35_15275</name>
</gene>
<dbReference type="AlphaFoldDB" id="A0AAC9AP70"/>
<evidence type="ECO:0000313" key="2">
    <source>
        <dbReference type="EMBL" id="AMS06596.1"/>
    </source>
</evidence>
<feature type="compositionally biased region" description="Basic and acidic residues" evidence="1">
    <location>
        <begin position="15"/>
        <end position="31"/>
    </location>
</feature>
<feature type="region of interest" description="Disordered" evidence="1">
    <location>
        <begin position="1"/>
        <end position="109"/>
    </location>
</feature>
<feature type="compositionally biased region" description="Basic and acidic residues" evidence="1">
    <location>
        <begin position="38"/>
        <end position="54"/>
    </location>
</feature>